<evidence type="ECO:0000259" key="3">
    <source>
        <dbReference type="Pfam" id="PF09718"/>
    </source>
</evidence>
<dbReference type="InterPro" id="IPR043680">
    <property type="entry name" value="GpH_LAMBDA"/>
</dbReference>
<dbReference type="AlphaFoldDB" id="A0A515CSP3"/>
<protein>
    <submittedName>
        <fullName evidence="4">Phage tail tape measure protein</fullName>
    </submittedName>
</protein>
<dbReference type="RefSeq" id="WP_142814816.1">
    <property type="nucleotide sequence ID" value="NZ_CP033893.1"/>
</dbReference>
<evidence type="ECO:0000313" key="4">
    <source>
        <dbReference type="EMBL" id="QDL31185.1"/>
    </source>
</evidence>
<dbReference type="InterPro" id="IPR006431">
    <property type="entry name" value="Phage_tape_meas_C"/>
</dbReference>
<feature type="domain" description="Bacteriophage tail tape measure C-terminal" evidence="3">
    <location>
        <begin position="815"/>
        <end position="889"/>
    </location>
</feature>
<evidence type="ECO:0000313" key="5">
    <source>
        <dbReference type="Proteomes" id="UP000317572"/>
    </source>
</evidence>
<dbReference type="HAMAP" id="MF_04138">
    <property type="entry name" value="TMP_LAMBDA"/>
    <property type="match status" value="1"/>
</dbReference>
<accession>A0A515CSP3</accession>
<dbReference type="Proteomes" id="UP000317572">
    <property type="component" value="Chromosome"/>
</dbReference>
<dbReference type="NCBIfam" id="TIGR01541">
    <property type="entry name" value="tape_meas_lam_C"/>
    <property type="match status" value="1"/>
</dbReference>
<name>A0A515CSP3_SERLI</name>
<feature type="coiled-coil region" evidence="1">
    <location>
        <begin position="508"/>
        <end position="587"/>
    </location>
</feature>
<keyword evidence="1" id="KW-0175">Coiled coil</keyword>
<gene>
    <name evidence="4" type="ORF">EGO53_05025</name>
</gene>
<proteinExistence type="inferred from homology"/>
<dbReference type="EMBL" id="CP033893">
    <property type="protein sequence ID" value="QDL31185.1"/>
    <property type="molecule type" value="Genomic_DNA"/>
</dbReference>
<feature type="coiled-coil region" evidence="1">
    <location>
        <begin position="171"/>
        <end position="198"/>
    </location>
</feature>
<reference evidence="4 5" key="1">
    <citation type="submission" date="2018-11" db="EMBL/GenBank/DDBJ databases">
        <title>The first complete genome of Serratia liquefaciens isolated from metalophyte plant revel distinctness adaptive mechanisms in an extreme habitat.</title>
        <authorList>
            <person name="Caneschi W.L."/>
            <person name="Sanchez A.B."/>
            <person name="Felestrino E.B."/>
            <person name="Assis R.A.B."/>
            <person name="Lemes C.G.C."/>
            <person name="Cordeiro I.F."/>
            <person name="Fonseca N.P."/>
            <person name="Villa M."/>
            <person name="Vieira I.T."/>
            <person name="Moraes L.A."/>
            <person name="Kamino L.H.Y."/>
            <person name="do Carmo F."/>
            <person name="Garcia C.M."/>
            <person name="Almeida N.F."/>
            <person name="Silva R.S."/>
            <person name="Ferro J.A."/>
            <person name="Ferro M.I.T."/>
            <person name="Varani A.M."/>
            <person name="Ferreira R.M."/>
            <person name="dos Santos V.L."/>
            <person name="Silva U.C."/>
            <person name="Setubal J.C."/>
            <person name="Moreira L.M."/>
        </authorList>
    </citation>
    <scope>NUCLEOTIDE SEQUENCE [LARGE SCALE GENOMIC DNA]</scope>
    <source>
        <strain evidence="4 5">FG3</strain>
    </source>
</reference>
<sequence length="1041" mass="112080">MAEQIADLVVNLDANTVSFQEQMGRVERQLLESSRKADVSTDRMRRLAERQAETISGIAENSAGATTKMQASQAIAVDGMKGKWSEASRAVDETHQRIAELSARLREEQQQSQVTGDAQDRLTASFFRQIDAIKGAENSLQELRVIQEQIRVARASGNITQGDYLSLVTETATKERALAQAERAAAQAKDDYLQKLREQVALQGKTASQIQEYKAAQLGVSQQAAPLIAKMREQEDAWKRGAISAGQYRMAMRQLPMQITDITTSLASGAPIWLVAIQQGGQIKDSFGGAGNALKAMLSLLTPARLLIGGTAAVMGLLAYDAYNSSTRIADLNRELVRTNGVSGLTKQGLQDLVYQGTAAGQSFTAVTDSLKALIAAGATSGTNFSQVSQAIAAYSKESGEGLDVLAGKFTSIAKDPSQGILALNESLHFLTAEQYANIRSLEEQGRQMDAVKLASDLAADAMHGAAVKMKTELSSVESYMRTLKDMAGGMWDAITGVFRDKTSGEATAELQSRAASIQAQIANSERTGYNQKNGKLQAWREELDLLNFQLDALSLRRGAEKGIQAIGQQQKENEQQRLRLAQQQDALATTLQTKEEKRAKLIRQTNEAFNNGIIKTAAERDKQIQRINEQFKDPKTPKGPQYRTPAGERAMDSTQSEMLALQAQLQVLRQHSGLNDTISQQRKDLWKAQAQFTVLEEAAGKRQLSAQEKSLLSSKDKVLALAEQKAALGDQIAQQERLNKLQDASTKYVTQMAEKQQALQRSAGLGDRAAQRESTFAQLSQGWQNQGGSLDDAGYKRQLQAAQDYYAAEDKLRGDWMAGASSAWSNYQDQASDTAGMTKSLFTGAFSGMEDALTSFVTTGKAGFKSFTVSILADLAKIALRMALSQGLQSLFGAFSGGAGNNPGTVPMFANAKGGVYSSPSLSAYSGQVVNQPTFFAFAKGAGVMGEAGAEGILPLKRGPDGRLGVSVYGGAASGATGAAPQVNIYLTDNGQSSQQKTTPGLESFGADIGNLIAKKYRELRDKDLRQNGVLNQAIRGGRG</sequence>
<evidence type="ECO:0000259" key="2">
    <source>
        <dbReference type="Pfam" id="PF06791"/>
    </source>
</evidence>
<evidence type="ECO:0000256" key="1">
    <source>
        <dbReference type="SAM" id="Coils"/>
    </source>
</evidence>
<dbReference type="Pfam" id="PF09718">
    <property type="entry name" value="Tape_meas_lam_C"/>
    <property type="match status" value="1"/>
</dbReference>
<feature type="domain" description="Bacteriophage tail tape measure N-terminal" evidence="2">
    <location>
        <begin position="239"/>
        <end position="440"/>
    </location>
</feature>
<dbReference type="InterPro" id="IPR009628">
    <property type="entry name" value="Phage_tape_measure_N"/>
</dbReference>
<dbReference type="Pfam" id="PF06791">
    <property type="entry name" value="TMP_2"/>
    <property type="match status" value="1"/>
</dbReference>
<organism evidence="4 5">
    <name type="scientific">Serratia liquefaciens</name>
    <dbReference type="NCBI Taxonomy" id="614"/>
    <lineage>
        <taxon>Bacteria</taxon>
        <taxon>Pseudomonadati</taxon>
        <taxon>Pseudomonadota</taxon>
        <taxon>Gammaproteobacteria</taxon>
        <taxon>Enterobacterales</taxon>
        <taxon>Yersiniaceae</taxon>
        <taxon>Serratia</taxon>
    </lineage>
</organism>